<feature type="region of interest" description="Disordered" evidence="1">
    <location>
        <begin position="13"/>
        <end position="78"/>
    </location>
</feature>
<feature type="compositionally biased region" description="Pro residues" evidence="1">
    <location>
        <begin position="16"/>
        <end position="31"/>
    </location>
</feature>
<evidence type="ECO:0000256" key="1">
    <source>
        <dbReference type="SAM" id="MobiDB-lite"/>
    </source>
</evidence>
<sequence length="95" mass="10019">MFYRNVCAHDALKAPVMPPQPKSPRGLPTPPDSVAASPSWAPLSRSGIWGPTFFANPSDREGPSVGSIDGDQPDIPVSISGASEIAYPQNVPIHN</sequence>
<gene>
    <name evidence="2" type="ORF">D9619_002347</name>
</gene>
<organism evidence="2 3">
    <name type="scientific">Psilocybe cf. subviscida</name>
    <dbReference type="NCBI Taxonomy" id="2480587"/>
    <lineage>
        <taxon>Eukaryota</taxon>
        <taxon>Fungi</taxon>
        <taxon>Dikarya</taxon>
        <taxon>Basidiomycota</taxon>
        <taxon>Agaricomycotina</taxon>
        <taxon>Agaricomycetes</taxon>
        <taxon>Agaricomycetidae</taxon>
        <taxon>Agaricales</taxon>
        <taxon>Agaricineae</taxon>
        <taxon>Strophariaceae</taxon>
        <taxon>Psilocybe</taxon>
    </lineage>
</organism>
<dbReference type="Proteomes" id="UP000567179">
    <property type="component" value="Unassembled WGS sequence"/>
</dbReference>
<accession>A0A8H5AWL3</accession>
<dbReference type="EMBL" id="JAACJJ010000056">
    <property type="protein sequence ID" value="KAF5312279.1"/>
    <property type="molecule type" value="Genomic_DNA"/>
</dbReference>
<dbReference type="AlphaFoldDB" id="A0A8H5AWL3"/>
<protein>
    <submittedName>
        <fullName evidence="2">Uncharacterized protein</fullName>
    </submittedName>
</protein>
<reference evidence="2 3" key="1">
    <citation type="journal article" date="2020" name="ISME J.">
        <title>Uncovering the hidden diversity of litter-decomposition mechanisms in mushroom-forming fungi.</title>
        <authorList>
            <person name="Floudas D."/>
            <person name="Bentzer J."/>
            <person name="Ahren D."/>
            <person name="Johansson T."/>
            <person name="Persson P."/>
            <person name="Tunlid A."/>
        </authorList>
    </citation>
    <scope>NUCLEOTIDE SEQUENCE [LARGE SCALE GENOMIC DNA]</scope>
    <source>
        <strain evidence="2 3">CBS 101986</strain>
    </source>
</reference>
<keyword evidence="3" id="KW-1185">Reference proteome</keyword>
<evidence type="ECO:0000313" key="3">
    <source>
        <dbReference type="Proteomes" id="UP000567179"/>
    </source>
</evidence>
<proteinExistence type="predicted"/>
<evidence type="ECO:0000313" key="2">
    <source>
        <dbReference type="EMBL" id="KAF5312279.1"/>
    </source>
</evidence>
<comment type="caution">
    <text evidence="2">The sequence shown here is derived from an EMBL/GenBank/DDBJ whole genome shotgun (WGS) entry which is preliminary data.</text>
</comment>
<name>A0A8H5AWL3_9AGAR</name>